<dbReference type="Pfam" id="PF00440">
    <property type="entry name" value="TetR_N"/>
    <property type="match status" value="1"/>
</dbReference>
<dbReference type="GO" id="GO:0000976">
    <property type="term" value="F:transcription cis-regulatory region binding"/>
    <property type="evidence" value="ECO:0007669"/>
    <property type="project" value="TreeGrafter"/>
</dbReference>
<keyword evidence="1 2" id="KW-0238">DNA-binding</keyword>
<dbReference type="AlphaFoldDB" id="A0A9X2L7H0"/>
<dbReference type="PROSITE" id="PS50977">
    <property type="entry name" value="HTH_TETR_2"/>
    <property type="match status" value="1"/>
</dbReference>
<dbReference type="PANTHER" id="PTHR30055">
    <property type="entry name" value="HTH-TYPE TRANSCRIPTIONAL REGULATOR RUTR"/>
    <property type="match status" value="1"/>
</dbReference>
<evidence type="ECO:0000259" key="3">
    <source>
        <dbReference type="PROSITE" id="PS50977"/>
    </source>
</evidence>
<dbReference type="InterPro" id="IPR001647">
    <property type="entry name" value="HTH_TetR"/>
</dbReference>
<dbReference type="GO" id="GO:0003700">
    <property type="term" value="F:DNA-binding transcription factor activity"/>
    <property type="evidence" value="ECO:0007669"/>
    <property type="project" value="TreeGrafter"/>
</dbReference>
<organism evidence="4 5">
    <name type="scientific">Parvularcula maris</name>
    <dbReference type="NCBI Taxonomy" id="2965077"/>
    <lineage>
        <taxon>Bacteria</taxon>
        <taxon>Pseudomonadati</taxon>
        <taxon>Pseudomonadota</taxon>
        <taxon>Alphaproteobacteria</taxon>
        <taxon>Parvularculales</taxon>
        <taxon>Parvularculaceae</taxon>
        <taxon>Parvularcula</taxon>
    </lineage>
</organism>
<dbReference type="RefSeq" id="WP_256618318.1">
    <property type="nucleotide sequence ID" value="NZ_JANIBC010000002.1"/>
</dbReference>
<evidence type="ECO:0000313" key="5">
    <source>
        <dbReference type="Proteomes" id="UP001142610"/>
    </source>
</evidence>
<evidence type="ECO:0000256" key="1">
    <source>
        <dbReference type="ARBA" id="ARBA00023125"/>
    </source>
</evidence>
<dbReference type="InterPro" id="IPR009057">
    <property type="entry name" value="Homeodomain-like_sf"/>
</dbReference>
<proteinExistence type="predicted"/>
<evidence type="ECO:0000256" key="2">
    <source>
        <dbReference type="PROSITE-ProRule" id="PRU00335"/>
    </source>
</evidence>
<dbReference type="PANTHER" id="PTHR30055:SF231">
    <property type="entry name" value="TRANSCRIPTIONAL REGULATORY PROTEIN (PROBABLY DEOR-FAMILY)-RELATED"/>
    <property type="match status" value="1"/>
</dbReference>
<protein>
    <submittedName>
        <fullName evidence="4">TetR/AcrR family transcriptional regulator</fullName>
    </submittedName>
</protein>
<gene>
    <name evidence="4" type="ORF">NOG11_03760</name>
</gene>
<accession>A0A9X2L7H0</accession>
<sequence length="194" mass="21431">MPSLTQRPPPRQQRAEAKRQSILDAAERVLVGRTPSELTTKEIAAEAGVPIGSLYRYFANLDDLLGAMMERFNEETLEALATAGMRSDDWRGGVRLVMGVIKKMHQRHPIYGAVAAALTASPHTGEPVRRALMESLGQALPHAEAKRIERLAITAYLIVEAAERHYHDGGRQSPWLFDEAETAIEAYLGRYLGG</sequence>
<dbReference type="InterPro" id="IPR050109">
    <property type="entry name" value="HTH-type_TetR-like_transc_reg"/>
</dbReference>
<dbReference type="SUPFAM" id="SSF46689">
    <property type="entry name" value="Homeodomain-like"/>
    <property type="match status" value="1"/>
</dbReference>
<feature type="domain" description="HTH tetR-type" evidence="3">
    <location>
        <begin position="16"/>
        <end position="76"/>
    </location>
</feature>
<evidence type="ECO:0000313" key="4">
    <source>
        <dbReference type="EMBL" id="MCQ8184495.1"/>
    </source>
</evidence>
<reference evidence="4" key="1">
    <citation type="submission" date="2022-07" db="EMBL/GenBank/DDBJ databases">
        <title>Parvularcula maris sp. nov., an algicidal bacterium isolated from seawater.</title>
        <authorList>
            <person name="Li F."/>
        </authorList>
    </citation>
    <scope>NUCLEOTIDE SEQUENCE</scope>
    <source>
        <strain evidence="4">BGMRC 0090</strain>
    </source>
</reference>
<keyword evidence="5" id="KW-1185">Reference proteome</keyword>
<dbReference type="Proteomes" id="UP001142610">
    <property type="component" value="Unassembled WGS sequence"/>
</dbReference>
<comment type="caution">
    <text evidence="4">The sequence shown here is derived from an EMBL/GenBank/DDBJ whole genome shotgun (WGS) entry which is preliminary data.</text>
</comment>
<name>A0A9X2L7H0_9PROT</name>
<feature type="DNA-binding region" description="H-T-H motif" evidence="2">
    <location>
        <begin position="39"/>
        <end position="58"/>
    </location>
</feature>
<dbReference type="Gene3D" id="1.10.357.10">
    <property type="entry name" value="Tetracycline Repressor, domain 2"/>
    <property type="match status" value="1"/>
</dbReference>
<dbReference type="EMBL" id="JANIBC010000002">
    <property type="protein sequence ID" value="MCQ8184495.1"/>
    <property type="molecule type" value="Genomic_DNA"/>
</dbReference>